<sequence>MKFWLKVFLSIFIFSGIGWAIYYTATNLASEQLVEAVSTELEISGEMDKVKQEIEQDPDLQAFIADQHNVDEKKLPFKTKEEATRAIIKKVGMTELKQIQEQVQSGNMTKEEVITLLEENLSEEEILALKVIAYKELQK</sequence>
<gene>
    <name evidence="1" type="ORF">G4D63_14900</name>
</gene>
<evidence type="ECO:0000313" key="2">
    <source>
        <dbReference type="Proteomes" id="UP000481043"/>
    </source>
</evidence>
<name>A0A6M0Q9K1_9BACI</name>
<comment type="caution">
    <text evidence="1">The sequence shown here is derived from an EMBL/GenBank/DDBJ whole genome shotgun (WGS) entry which is preliminary data.</text>
</comment>
<keyword evidence="2" id="KW-1185">Reference proteome</keyword>
<evidence type="ECO:0008006" key="3">
    <source>
        <dbReference type="Google" id="ProtNLM"/>
    </source>
</evidence>
<dbReference type="AlphaFoldDB" id="A0A6M0Q9K1"/>
<dbReference type="RefSeq" id="WP_163180490.1">
    <property type="nucleotide sequence ID" value="NZ_JAAIWM010000005.1"/>
</dbReference>
<organism evidence="1 2">
    <name type="scientific">Bacillus mesophilus</name>
    <dbReference type="NCBI Taxonomy" id="1808955"/>
    <lineage>
        <taxon>Bacteria</taxon>
        <taxon>Bacillati</taxon>
        <taxon>Bacillota</taxon>
        <taxon>Bacilli</taxon>
        <taxon>Bacillales</taxon>
        <taxon>Bacillaceae</taxon>
        <taxon>Bacillus</taxon>
    </lineage>
</organism>
<dbReference type="Proteomes" id="UP000481043">
    <property type="component" value="Unassembled WGS sequence"/>
</dbReference>
<dbReference type="EMBL" id="JAAIWM010000005">
    <property type="protein sequence ID" value="NEY73024.1"/>
    <property type="molecule type" value="Genomic_DNA"/>
</dbReference>
<protein>
    <recommendedName>
        <fullName evidence="3">Phenylalanyl-tRNA synthetase subunit beta</fullName>
    </recommendedName>
</protein>
<reference evidence="1 2" key="1">
    <citation type="submission" date="2020-02" db="EMBL/GenBank/DDBJ databases">
        <title>Bacillus aquiflavi sp. nov., isolated from yellow water of strong flavor Chinese baijiu in Yibin region of China.</title>
        <authorList>
            <person name="Xie J."/>
        </authorList>
    </citation>
    <scope>NUCLEOTIDE SEQUENCE [LARGE SCALE GENOMIC DNA]</scope>
    <source>
        <strain evidence="1 2">SA4</strain>
    </source>
</reference>
<evidence type="ECO:0000313" key="1">
    <source>
        <dbReference type="EMBL" id="NEY73024.1"/>
    </source>
</evidence>
<accession>A0A6M0Q9K1</accession>
<proteinExistence type="predicted"/>